<dbReference type="EMBL" id="VIGI01000001">
    <property type="protein sequence ID" value="KAB8304570.1"/>
    <property type="molecule type" value="Genomic_DNA"/>
</dbReference>
<comment type="caution">
    <text evidence="2">The sequence shown here is derived from an EMBL/GenBank/DDBJ whole genome shotgun (WGS) entry which is preliminary data.</text>
</comment>
<feature type="compositionally biased region" description="Polar residues" evidence="1">
    <location>
        <begin position="67"/>
        <end position="82"/>
    </location>
</feature>
<gene>
    <name evidence="2" type="ORF">EYC80_003949</name>
</gene>
<evidence type="ECO:0000313" key="2">
    <source>
        <dbReference type="EMBL" id="KAB8304570.1"/>
    </source>
</evidence>
<organism evidence="2 3">
    <name type="scientific">Monilinia laxa</name>
    <name type="common">Brown rot fungus</name>
    <name type="synonym">Sclerotinia laxa</name>
    <dbReference type="NCBI Taxonomy" id="61186"/>
    <lineage>
        <taxon>Eukaryota</taxon>
        <taxon>Fungi</taxon>
        <taxon>Dikarya</taxon>
        <taxon>Ascomycota</taxon>
        <taxon>Pezizomycotina</taxon>
        <taxon>Leotiomycetes</taxon>
        <taxon>Helotiales</taxon>
        <taxon>Sclerotiniaceae</taxon>
        <taxon>Monilinia</taxon>
    </lineage>
</organism>
<feature type="region of interest" description="Disordered" evidence="1">
    <location>
        <begin position="976"/>
        <end position="1019"/>
    </location>
</feature>
<evidence type="ECO:0000256" key="1">
    <source>
        <dbReference type="SAM" id="MobiDB-lite"/>
    </source>
</evidence>
<feature type="compositionally biased region" description="Basic and acidic residues" evidence="1">
    <location>
        <begin position="1046"/>
        <end position="1056"/>
    </location>
</feature>
<feature type="compositionally biased region" description="Pro residues" evidence="1">
    <location>
        <begin position="180"/>
        <end position="190"/>
    </location>
</feature>
<protein>
    <recommendedName>
        <fullName evidence="4">AGC-kinase C-terminal domain-containing protein</fullName>
    </recommendedName>
</protein>
<feature type="region of interest" description="Disordered" evidence="1">
    <location>
        <begin position="592"/>
        <end position="612"/>
    </location>
</feature>
<feature type="compositionally biased region" description="Basic residues" evidence="1">
    <location>
        <begin position="1"/>
        <end position="11"/>
    </location>
</feature>
<dbReference type="AlphaFoldDB" id="A0A5N6KL89"/>
<dbReference type="Proteomes" id="UP000326757">
    <property type="component" value="Unassembled WGS sequence"/>
</dbReference>
<feature type="region of interest" description="Disordered" evidence="1">
    <location>
        <begin position="512"/>
        <end position="547"/>
    </location>
</feature>
<feature type="region of interest" description="Disordered" evidence="1">
    <location>
        <begin position="731"/>
        <end position="758"/>
    </location>
</feature>
<accession>A0A5N6KL89</accession>
<feature type="compositionally biased region" description="Polar residues" evidence="1">
    <location>
        <begin position="817"/>
        <end position="829"/>
    </location>
</feature>
<feature type="region of interest" description="Disordered" evidence="1">
    <location>
        <begin position="1031"/>
        <end position="1094"/>
    </location>
</feature>
<dbReference type="OrthoDB" id="5408302at2759"/>
<feature type="compositionally biased region" description="Polar residues" evidence="1">
    <location>
        <begin position="746"/>
        <end position="758"/>
    </location>
</feature>
<reference evidence="2 3" key="1">
    <citation type="submission" date="2019-06" db="EMBL/GenBank/DDBJ databases">
        <title>Genome Sequence of the Brown Rot Fungal Pathogen Monilinia laxa.</title>
        <authorList>
            <person name="De Miccolis Angelini R.M."/>
            <person name="Landi L."/>
            <person name="Abate D."/>
            <person name="Pollastro S."/>
            <person name="Romanazzi G."/>
            <person name="Faretra F."/>
        </authorList>
    </citation>
    <scope>NUCLEOTIDE SEQUENCE [LARGE SCALE GENOMIC DNA]</scope>
    <source>
        <strain evidence="2 3">Mlax316</strain>
    </source>
</reference>
<name>A0A5N6KL89_MONLA</name>
<sequence>MFSYLRPHRRIPSTPSSPNPEVPSFEPPARPGDHGHPSRLQDAKYEDELSPISSPPLLPPIARISSTGYGNTFENLSFTGKITTHGHDPRGQNSDTKVHNGPKGVSELGSSQKSSSYTSSQSPDSAENAATASSKNIGLDHSRTQSNANYDMGTKKFFGPMTPDSDIKPASRRPTGAQMPSPPPEAPPPQSSKGRLKMLNPMALLARRRTSQAITQLTPESLITNFSSNDNFDPRIKGTVVHDFSAPRGPRRNMSHKDVNSADGARPFQRSPYTDSATSEKVGNHTPVFTENFEEEQYPAAGPHVRKTNDLSDLTPPKLPYARESPKTVDHGSTSKDKDELQAGDLKRLSAQKSPSNTMPTVPEKAESSIPAEAKHISIDPALTPPKSYPSSKKGARARNVSDVSAKDIPKHMKSTSSRFSFDMIGAAEQERLLEDRHRQKALEKKNDPDHGDQQIYDEDDDFNYDDMMDDDGLEERIPGVNADYDEEDIFEGFDGGYEEDTPGINTTSLEEIEETEEQQEIEPAAPAEDKPQPDMLNGNVAGFTFQPHVSSPMSAYTPGTTTTPRDSNGQIIGFAMTKYSPHLTPDLSHSVFTPTSPESDSALAESKTSEVQGIPDSNLQCLGIAPGTPDELRLEVVPQQESKSTSFHQIPGLDDDDDLYFDDGLIGLEGDEDFIGDAGNFDESIFDNNDTDQYGRPIKDQFMTTKIANAFEASAMGLSEELKEDTLSPLSPVGNRPTGGLAPQPSFTDNRGSATTEAQPVMQGLTQDTLAAYQASLAAAAFSAAASGKFRRDSTQSLFHLDSDREENQPGLVTDSGHTSSHYEQLSPSYDDDFDYDDALEDDEFIAAANAEALANDQDGFYGQEFGFYSQPAASSAEFVNGGYFGPRGMDGMIRSQSGRIAFREPNLTPITERSEYSNRNSFMSVSHLHAPPGSSPMVSPGLAQLMIAQDYERTPDMSLEALLKLRGRAWGGSQASVKSLGSNGNGNGSPKSVDGGGSPVAGGPLVQPPWGGHRRKGSAFSLVNEEVESEIDTRKLNANQASPELEHKNIETKDLSAGNEYEGEDEKPKRPSYAKQHKSTTSAESISYSKEDDPIKGERWVLERRRTADSGEVEVLGREVQNGGTI</sequence>
<feature type="compositionally biased region" description="Basic and acidic residues" evidence="1">
    <location>
        <begin position="31"/>
        <end position="47"/>
    </location>
</feature>
<proteinExistence type="predicted"/>
<feature type="compositionally biased region" description="Low complexity" evidence="1">
    <location>
        <begin position="110"/>
        <end position="125"/>
    </location>
</feature>
<evidence type="ECO:0000313" key="3">
    <source>
        <dbReference type="Proteomes" id="UP000326757"/>
    </source>
</evidence>
<feature type="compositionally biased region" description="Polar residues" evidence="1">
    <location>
        <begin position="1081"/>
        <end position="1090"/>
    </location>
</feature>
<feature type="region of interest" description="Disordered" evidence="1">
    <location>
        <begin position="243"/>
        <end position="282"/>
    </location>
</feature>
<feature type="compositionally biased region" description="Polar residues" evidence="1">
    <location>
        <begin position="271"/>
        <end position="281"/>
    </location>
</feature>
<feature type="region of interest" description="Disordered" evidence="1">
    <location>
        <begin position="1"/>
        <end position="196"/>
    </location>
</feature>
<feature type="compositionally biased region" description="Acidic residues" evidence="1">
    <location>
        <begin position="456"/>
        <end position="474"/>
    </location>
</feature>
<feature type="region of interest" description="Disordered" evidence="1">
    <location>
        <begin position="802"/>
        <end position="831"/>
    </location>
</feature>
<feature type="compositionally biased region" description="Polar residues" evidence="1">
    <location>
        <begin position="351"/>
        <end position="360"/>
    </location>
</feature>
<feature type="compositionally biased region" description="Basic and acidic residues" evidence="1">
    <location>
        <begin position="324"/>
        <end position="348"/>
    </location>
</feature>
<feature type="compositionally biased region" description="Pro residues" evidence="1">
    <location>
        <begin position="15"/>
        <end position="30"/>
    </location>
</feature>
<feature type="compositionally biased region" description="Acidic residues" evidence="1">
    <location>
        <begin position="512"/>
        <end position="521"/>
    </location>
</feature>
<keyword evidence="3" id="KW-1185">Reference proteome</keyword>
<feature type="region of interest" description="Disordered" evidence="1">
    <location>
        <begin position="299"/>
        <end position="485"/>
    </location>
</feature>
<evidence type="ECO:0008006" key="4">
    <source>
        <dbReference type="Google" id="ProtNLM"/>
    </source>
</evidence>
<feature type="compositionally biased region" description="Basic and acidic residues" evidence="1">
    <location>
        <begin position="429"/>
        <end position="453"/>
    </location>
</feature>